<keyword evidence="7" id="KW-0812">Transmembrane</keyword>
<evidence type="ECO:0000313" key="9">
    <source>
        <dbReference type="Proteomes" id="UP000703295"/>
    </source>
</evidence>
<name>A0ABS2EUM8_9BACE</name>
<evidence type="ECO:0000256" key="6">
    <source>
        <dbReference type="ARBA" id="ARBA00023315"/>
    </source>
</evidence>
<evidence type="ECO:0000256" key="4">
    <source>
        <dbReference type="ARBA" id="ARBA00022679"/>
    </source>
</evidence>
<keyword evidence="6 8" id="KW-0012">Acyltransferase</keyword>
<dbReference type="Pfam" id="PF03279">
    <property type="entry name" value="Lip_A_acyltrans"/>
    <property type="match status" value="1"/>
</dbReference>
<evidence type="ECO:0000313" key="8">
    <source>
        <dbReference type="EMBL" id="MBM6758390.1"/>
    </source>
</evidence>
<protein>
    <submittedName>
        <fullName evidence="8">Lysophospholipid acyltransferase family protein</fullName>
    </submittedName>
</protein>
<dbReference type="RefSeq" id="WP_204475582.1">
    <property type="nucleotide sequence ID" value="NZ_JACJJW010000014.1"/>
</dbReference>
<keyword evidence="9" id="KW-1185">Reference proteome</keyword>
<accession>A0ABS2EUM8</accession>
<keyword evidence="4" id="KW-0808">Transferase</keyword>
<feature type="transmembrane region" description="Helical" evidence="7">
    <location>
        <begin position="12"/>
        <end position="38"/>
    </location>
</feature>
<organism evidence="8 9">
    <name type="scientific">Bacteroides mediterraneensis</name>
    <dbReference type="NCBI Taxonomy" id="1841856"/>
    <lineage>
        <taxon>Bacteria</taxon>
        <taxon>Pseudomonadati</taxon>
        <taxon>Bacteroidota</taxon>
        <taxon>Bacteroidia</taxon>
        <taxon>Bacteroidales</taxon>
        <taxon>Bacteroidaceae</taxon>
        <taxon>Bacteroides</taxon>
    </lineage>
</organism>
<keyword evidence="2" id="KW-1003">Cell membrane</keyword>
<dbReference type="InterPro" id="IPR004960">
    <property type="entry name" value="LipA_acyltrans"/>
</dbReference>
<gene>
    <name evidence="8" type="ORF">H6A31_06795</name>
</gene>
<reference evidence="8 9" key="1">
    <citation type="journal article" date="2021" name="Sci. Rep.">
        <title>The distribution of antibiotic resistance genes in chicken gut microbiota commensals.</title>
        <authorList>
            <person name="Juricova H."/>
            <person name="Matiasovicova J."/>
            <person name="Kubasova T."/>
            <person name="Cejkova D."/>
            <person name="Rychlik I."/>
        </authorList>
    </citation>
    <scope>NUCLEOTIDE SEQUENCE [LARGE SCALE GENOMIC DNA]</scope>
    <source>
        <strain evidence="8 9">An801</strain>
    </source>
</reference>
<evidence type="ECO:0000256" key="1">
    <source>
        <dbReference type="ARBA" id="ARBA00004533"/>
    </source>
</evidence>
<evidence type="ECO:0000256" key="5">
    <source>
        <dbReference type="ARBA" id="ARBA00023136"/>
    </source>
</evidence>
<evidence type="ECO:0000256" key="7">
    <source>
        <dbReference type="SAM" id="Phobius"/>
    </source>
</evidence>
<dbReference type="Proteomes" id="UP000703295">
    <property type="component" value="Unassembled WGS sequence"/>
</dbReference>
<dbReference type="EMBL" id="JACJJW010000014">
    <property type="protein sequence ID" value="MBM6758390.1"/>
    <property type="molecule type" value="Genomic_DNA"/>
</dbReference>
<dbReference type="GO" id="GO:0016746">
    <property type="term" value="F:acyltransferase activity"/>
    <property type="evidence" value="ECO:0007669"/>
    <property type="project" value="UniProtKB-KW"/>
</dbReference>
<sequence length="305" mass="37581">MKFAYYLVFVLWYLFSLLPLRVLYFFSDLLFIPLYYGFRYRGRIVRKNLVESFPDKDLKEIKAIERKFYHFFCDYVVEVIKMFSISQKEMKRRMVFTNLDEVRAELEKNDKKFCFLYLGHYCNWEYIASLTAWIPGMHGGQIYHRIYNQAFDELFLRLRGQFGGESILMKDTLRRILTLRKQDKRVMIGFISDQLPKWENMNHWTRFLNHDTSFFIGCERIAKQVDAALYYVDVERVKRGYYRATFRLMTLHPKEYPDYELTDMYARMLEKIIQREPAYWLWSHNRWKRTKEEWEQRINEKNHNL</sequence>
<dbReference type="PANTHER" id="PTHR30606:SF10">
    <property type="entry name" value="PHOSPHATIDYLINOSITOL MANNOSIDE ACYLTRANSFERASE"/>
    <property type="match status" value="1"/>
</dbReference>
<evidence type="ECO:0000256" key="2">
    <source>
        <dbReference type="ARBA" id="ARBA00022475"/>
    </source>
</evidence>
<evidence type="ECO:0000256" key="3">
    <source>
        <dbReference type="ARBA" id="ARBA00022519"/>
    </source>
</evidence>
<keyword evidence="3" id="KW-0997">Cell inner membrane</keyword>
<proteinExistence type="predicted"/>
<keyword evidence="7" id="KW-1133">Transmembrane helix</keyword>
<comment type="caution">
    <text evidence="8">The sequence shown here is derived from an EMBL/GenBank/DDBJ whole genome shotgun (WGS) entry which is preliminary data.</text>
</comment>
<comment type="subcellular location">
    <subcellularLocation>
        <location evidence="1">Cell inner membrane</location>
    </subcellularLocation>
</comment>
<dbReference type="PANTHER" id="PTHR30606">
    <property type="entry name" value="LIPID A BIOSYNTHESIS LAUROYL ACYLTRANSFERASE"/>
    <property type="match status" value="1"/>
</dbReference>
<dbReference type="CDD" id="cd07984">
    <property type="entry name" value="LPLAT_LABLAT-like"/>
    <property type="match status" value="1"/>
</dbReference>
<keyword evidence="5 7" id="KW-0472">Membrane</keyword>